<evidence type="ECO:0000256" key="3">
    <source>
        <dbReference type="SAM" id="Phobius"/>
    </source>
</evidence>
<dbReference type="PANTHER" id="PTHR35705:SF2">
    <property type="entry name" value="WPP DOMAIN-INTERACTING TAIL-ANCHORED PROTEIN 2"/>
    <property type="match status" value="1"/>
</dbReference>
<proteinExistence type="predicted"/>
<name>A0A8X8ZA75_SALSN</name>
<evidence type="ECO:0000259" key="4">
    <source>
        <dbReference type="Pfam" id="PF26581"/>
    </source>
</evidence>
<keyword evidence="3" id="KW-0472">Membrane</keyword>
<dbReference type="InterPro" id="IPR058610">
    <property type="entry name" value="WIT1_2_N"/>
</dbReference>
<evidence type="ECO:0000256" key="2">
    <source>
        <dbReference type="SAM" id="MobiDB-lite"/>
    </source>
</evidence>
<reference evidence="5" key="2">
    <citation type="submission" date="2020-08" db="EMBL/GenBank/DDBJ databases">
        <title>Plant Genome Project.</title>
        <authorList>
            <person name="Zhang R.-G."/>
        </authorList>
    </citation>
    <scope>NUCLEOTIDE SEQUENCE</scope>
    <source>
        <strain evidence="5">Huo1</strain>
        <tissue evidence="5">Leaf</tissue>
    </source>
</reference>
<dbReference type="InterPro" id="IPR039976">
    <property type="entry name" value="WIT1/WIT2"/>
</dbReference>
<feature type="compositionally biased region" description="Polar residues" evidence="2">
    <location>
        <begin position="587"/>
        <end position="605"/>
    </location>
</feature>
<keyword evidence="1" id="KW-0175">Coiled coil</keyword>
<evidence type="ECO:0000256" key="1">
    <source>
        <dbReference type="SAM" id="Coils"/>
    </source>
</evidence>
<comment type="caution">
    <text evidence="5">The sequence shown here is derived from an EMBL/GenBank/DDBJ whole genome shotgun (WGS) entry which is preliminary data.</text>
</comment>
<evidence type="ECO:0000313" key="5">
    <source>
        <dbReference type="EMBL" id="KAG6397767.1"/>
    </source>
</evidence>
<dbReference type="PANTHER" id="PTHR35705">
    <property type="entry name" value="WPP DOMAIN-INTERACTING TAIL-ANCHORED PROTEIN 1"/>
    <property type="match status" value="1"/>
</dbReference>
<sequence>MSCRMVANGMADVTSDIAEDDGAFQNAMIVSSEVDTSLAYSSEKLANLENLLLHVLAVEVDIGDVNFRDDDISGEFFEKAFTFDLLYAILNFELKGLDHLMAGLQDLTVDALNKMSSSDDSTQVAGKLHGSESVLKRFQDRVLRIKIQLAKFQLTSFVFNKSEYKHDWDLGVKEELHLAQAEWKPQMRIVEQRRVLRMLEISLAREVELEKKLMEVRQNEEDFKSKICLREQVAVAMEEAAEAAWGSFLEADNRAEVLMGISKEMMLKLQFVGPNVSNANEREEELKLKLQDCVKQLNEKGALIQNLNSSNARLAADNAEVTALRERVQTLEEKIRQTESRLAEANLSSERIQQELKIREDEIESVKENIYAAESRAGSAEEKVSQLTDSNLELTEEVDFLKGSNTKKISLLEKQLRDLDIQLQHARASSEASQEQQNLLYTAIWDMETLIDELKQTITEAESKTTISEEQRVVLSEVNSDLNKELDFVRSKLGFMEATLDKAALQKRSSAKDISIKSSVIMDMVMQIAVERERIQKQLASLTKENKLLRGKLQNQAKIAPLILQDEKSCDDRESLSSGLDLGNVEKANTSSSSLDESGTGLSSLVDESTSSVLDVEAECLVSKHRSRKVYLVMATLVVLVPILAVLLFHE</sequence>
<keyword evidence="3" id="KW-0812">Transmembrane</keyword>
<keyword evidence="3" id="KW-1133">Transmembrane helix</keyword>
<dbReference type="Proteomes" id="UP000298416">
    <property type="component" value="Unassembled WGS sequence"/>
</dbReference>
<accession>A0A8X8ZA75</accession>
<feature type="region of interest" description="Disordered" evidence="2">
    <location>
        <begin position="581"/>
        <end position="605"/>
    </location>
</feature>
<feature type="domain" description="WIT1/2 N-terminal helical bundle" evidence="4">
    <location>
        <begin position="25"/>
        <end position="157"/>
    </location>
</feature>
<keyword evidence="6" id="KW-1185">Reference proteome</keyword>
<dbReference type="Pfam" id="PF26581">
    <property type="entry name" value="WIT1_2_N"/>
    <property type="match status" value="1"/>
</dbReference>
<reference evidence="5" key="1">
    <citation type="submission" date="2018-01" db="EMBL/GenBank/DDBJ databases">
        <authorList>
            <person name="Mao J.F."/>
        </authorList>
    </citation>
    <scope>NUCLEOTIDE SEQUENCE</scope>
    <source>
        <strain evidence="5">Huo1</strain>
        <tissue evidence="5">Leaf</tissue>
    </source>
</reference>
<dbReference type="SUPFAM" id="SSF57997">
    <property type="entry name" value="Tropomyosin"/>
    <property type="match status" value="1"/>
</dbReference>
<protein>
    <recommendedName>
        <fullName evidence="4">WIT1/2 N-terminal helical bundle domain-containing protein</fullName>
    </recommendedName>
</protein>
<organism evidence="5">
    <name type="scientific">Salvia splendens</name>
    <name type="common">Scarlet sage</name>
    <dbReference type="NCBI Taxonomy" id="180675"/>
    <lineage>
        <taxon>Eukaryota</taxon>
        <taxon>Viridiplantae</taxon>
        <taxon>Streptophyta</taxon>
        <taxon>Embryophyta</taxon>
        <taxon>Tracheophyta</taxon>
        <taxon>Spermatophyta</taxon>
        <taxon>Magnoliopsida</taxon>
        <taxon>eudicotyledons</taxon>
        <taxon>Gunneridae</taxon>
        <taxon>Pentapetalae</taxon>
        <taxon>asterids</taxon>
        <taxon>lamiids</taxon>
        <taxon>Lamiales</taxon>
        <taxon>Lamiaceae</taxon>
        <taxon>Nepetoideae</taxon>
        <taxon>Mentheae</taxon>
        <taxon>Salviinae</taxon>
        <taxon>Salvia</taxon>
        <taxon>Salvia subgen. Calosphace</taxon>
        <taxon>core Calosphace</taxon>
    </lineage>
</organism>
<dbReference type="EMBL" id="PNBA02000016">
    <property type="protein sequence ID" value="KAG6397767.1"/>
    <property type="molecule type" value="Genomic_DNA"/>
</dbReference>
<feature type="transmembrane region" description="Helical" evidence="3">
    <location>
        <begin position="630"/>
        <end position="649"/>
    </location>
</feature>
<dbReference type="AlphaFoldDB" id="A0A8X8ZA75"/>
<feature type="coiled-coil region" evidence="1">
    <location>
        <begin position="525"/>
        <end position="552"/>
    </location>
</feature>
<evidence type="ECO:0000313" key="6">
    <source>
        <dbReference type="Proteomes" id="UP000298416"/>
    </source>
</evidence>
<feature type="coiled-coil region" evidence="1">
    <location>
        <begin position="276"/>
        <end position="471"/>
    </location>
</feature>
<gene>
    <name evidence="5" type="ORF">SASPL_144228</name>
</gene>